<dbReference type="GO" id="GO:0008033">
    <property type="term" value="P:tRNA processing"/>
    <property type="evidence" value="ECO:0007669"/>
    <property type="project" value="UniProtKB-KW"/>
</dbReference>
<dbReference type="PANTHER" id="PTHR14742:SF0">
    <property type="entry name" value="RIBONUCLEASE P PROTEIN SUBUNIT P21"/>
    <property type="match status" value="1"/>
</dbReference>
<evidence type="ECO:0000313" key="7">
    <source>
        <dbReference type="Proteomes" id="UP000015100"/>
    </source>
</evidence>
<comment type="caution">
    <text evidence="6">The sequence shown here is derived from an EMBL/GenBank/DDBJ whole genome shotgun (WGS) entry which is preliminary data.</text>
</comment>
<sequence>MAKGVQKPAVPPPPQRAVLSRLSFLHQAAALLSLPSLPHPPQDDASSPVPPVGLGRYYTSQLLSVSKKSVQRLSPAVKHTICKRCSSVLTPGVSCTTRVENKSKHGKKPWADVLVIQCNFCQACKRYPMCERSGEARTSTHTNKKKTPSKGVKRRKPIADTGDGIDSGTEKELPQEDAAMTGT</sequence>
<dbReference type="eggNOG" id="KOG4394">
    <property type="taxonomic scope" value="Eukaryota"/>
</dbReference>
<dbReference type="HOGENOM" id="CLU_079140_1_3_1"/>
<keyword evidence="1" id="KW-0819">tRNA processing</keyword>
<comment type="similarity">
    <text evidence="4">Belongs to the eukaryotic/archaeal RNase P protein component 4 family.</text>
</comment>
<reference evidence="6 7" key="1">
    <citation type="journal article" date="2013" name="PLoS Genet.">
        <title>Genomic mechanisms accounting for the adaptation to parasitism in nematode-trapping fungi.</title>
        <authorList>
            <person name="Meerupati T."/>
            <person name="Andersson K.M."/>
            <person name="Friman E."/>
            <person name="Kumar D."/>
            <person name="Tunlid A."/>
            <person name="Ahren D."/>
        </authorList>
    </citation>
    <scope>NUCLEOTIDE SEQUENCE [LARGE SCALE GENOMIC DNA]</scope>
    <source>
        <strain evidence="6 7">CBS 200.50</strain>
    </source>
</reference>
<organism evidence="6 7">
    <name type="scientific">Dactylellina haptotyla (strain CBS 200.50)</name>
    <name type="common">Nematode-trapping fungus</name>
    <name type="synonym">Monacrosporium haptotylum</name>
    <dbReference type="NCBI Taxonomy" id="1284197"/>
    <lineage>
        <taxon>Eukaryota</taxon>
        <taxon>Fungi</taxon>
        <taxon>Dikarya</taxon>
        <taxon>Ascomycota</taxon>
        <taxon>Pezizomycotina</taxon>
        <taxon>Orbiliomycetes</taxon>
        <taxon>Orbiliales</taxon>
        <taxon>Orbiliaceae</taxon>
        <taxon>Dactylellina</taxon>
    </lineage>
</organism>
<feature type="compositionally biased region" description="Basic residues" evidence="5">
    <location>
        <begin position="142"/>
        <end position="156"/>
    </location>
</feature>
<keyword evidence="3" id="KW-0862">Zinc</keyword>
<feature type="region of interest" description="Disordered" evidence="5">
    <location>
        <begin position="132"/>
        <end position="183"/>
    </location>
</feature>
<reference evidence="7" key="2">
    <citation type="submission" date="2013-04" db="EMBL/GenBank/DDBJ databases">
        <title>Genomic mechanisms accounting for the adaptation to parasitism in nematode-trapping fungi.</title>
        <authorList>
            <person name="Ahren D.G."/>
        </authorList>
    </citation>
    <scope>NUCLEOTIDE SEQUENCE [LARGE SCALE GENOMIC DNA]</scope>
    <source>
        <strain evidence="7">CBS 200.50</strain>
    </source>
</reference>
<dbReference type="GO" id="GO:0046872">
    <property type="term" value="F:metal ion binding"/>
    <property type="evidence" value="ECO:0007669"/>
    <property type="project" value="UniProtKB-KW"/>
</dbReference>
<dbReference type="STRING" id="1284197.S8BM28"/>
<dbReference type="Pfam" id="PF04032">
    <property type="entry name" value="Rpr2"/>
    <property type="match status" value="1"/>
</dbReference>
<accession>S8BM28</accession>
<evidence type="ECO:0000256" key="3">
    <source>
        <dbReference type="ARBA" id="ARBA00022833"/>
    </source>
</evidence>
<proteinExistence type="inferred from homology"/>
<evidence type="ECO:0008006" key="8">
    <source>
        <dbReference type="Google" id="ProtNLM"/>
    </source>
</evidence>
<evidence type="ECO:0000256" key="5">
    <source>
        <dbReference type="SAM" id="MobiDB-lite"/>
    </source>
</evidence>
<dbReference type="AlphaFoldDB" id="S8BM28"/>
<protein>
    <recommendedName>
        <fullName evidence="8">Rpr2-domain-containing protein</fullName>
    </recommendedName>
</protein>
<dbReference type="Proteomes" id="UP000015100">
    <property type="component" value="Unassembled WGS sequence"/>
</dbReference>
<dbReference type="GO" id="GO:0005655">
    <property type="term" value="C:nucleolar ribonuclease P complex"/>
    <property type="evidence" value="ECO:0007669"/>
    <property type="project" value="TreeGrafter"/>
</dbReference>
<evidence type="ECO:0000256" key="4">
    <source>
        <dbReference type="ARBA" id="ARBA00038402"/>
    </source>
</evidence>
<dbReference type="InterPro" id="IPR007175">
    <property type="entry name" value="Rpr2/Snm1/Rpp21"/>
</dbReference>
<keyword evidence="7" id="KW-1185">Reference proteome</keyword>
<dbReference type="PANTHER" id="PTHR14742">
    <property type="entry name" value="RIBONUCLEASE P SUBUNIT P21"/>
    <property type="match status" value="1"/>
</dbReference>
<dbReference type="EMBL" id="AQGS01000935">
    <property type="protein sequence ID" value="EPS36312.1"/>
    <property type="molecule type" value="Genomic_DNA"/>
</dbReference>
<evidence type="ECO:0000256" key="1">
    <source>
        <dbReference type="ARBA" id="ARBA00022694"/>
    </source>
</evidence>
<evidence type="ECO:0000313" key="6">
    <source>
        <dbReference type="EMBL" id="EPS36312.1"/>
    </source>
</evidence>
<keyword evidence="2" id="KW-0479">Metal-binding</keyword>
<dbReference type="Gene3D" id="6.20.50.20">
    <property type="match status" value="1"/>
</dbReference>
<gene>
    <name evidence="6" type="ORF">H072_10209</name>
</gene>
<dbReference type="OrthoDB" id="128536at2759"/>
<evidence type="ECO:0000256" key="2">
    <source>
        <dbReference type="ARBA" id="ARBA00022723"/>
    </source>
</evidence>
<name>S8BM28_DACHA</name>